<dbReference type="AlphaFoldDB" id="A0A8H7ASG0"/>
<gene>
    <name evidence="2" type="ORF">GJ744_008776</name>
</gene>
<name>A0A8H7ASG0_9EURO</name>
<evidence type="ECO:0000256" key="1">
    <source>
        <dbReference type="SAM" id="MobiDB-lite"/>
    </source>
</evidence>
<accession>A0A8H7ASG0</accession>
<feature type="compositionally biased region" description="Basic and acidic residues" evidence="1">
    <location>
        <begin position="37"/>
        <end position="46"/>
    </location>
</feature>
<sequence>MLQDGRRRRVSTANDSQQAGRQRRQTLSQLHNQPRGASEDKNHPTDDNSESIPTDVEPRKMSLSALRFVPTSVLRKQNQKGRPPNSST</sequence>
<feature type="region of interest" description="Disordered" evidence="1">
    <location>
        <begin position="1"/>
        <end position="88"/>
    </location>
</feature>
<keyword evidence="3" id="KW-1185">Reference proteome</keyword>
<protein>
    <submittedName>
        <fullName evidence="2">Uncharacterized protein</fullName>
    </submittedName>
</protein>
<comment type="caution">
    <text evidence="2">The sequence shown here is derived from an EMBL/GenBank/DDBJ whole genome shotgun (WGS) entry which is preliminary data.</text>
</comment>
<evidence type="ECO:0000313" key="3">
    <source>
        <dbReference type="Proteomes" id="UP000606974"/>
    </source>
</evidence>
<dbReference type="EMBL" id="JAACFV010000005">
    <property type="protein sequence ID" value="KAF7513482.1"/>
    <property type="molecule type" value="Genomic_DNA"/>
</dbReference>
<reference evidence="2" key="1">
    <citation type="submission" date="2020-02" db="EMBL/GenBank/DDBJ databases">
        <authorList>
            <person name="Palmer J.M."/>
        </authorList>
    </citation>
    <scope>NUCLEOTIDE SEQUENCE</scope>
    <source>
        <strain evidence="2">EPUS1.4</strain>
        <tissue evidence="2">Thallus</tissue>
    </source>
</reference>
<dbReference type="OrthoDB" id="18440at2759"/>
<feature type="compositionally biased region" description="Polar residues" evidence="1">
    <location>
        <begin position="11"/>
        <end position="32"/>
    </location>
</feature>
<evidence type="ECO:0000313" key="2">
    <source>
        <dbReference type="EMBL" id="KAF7513482.1"/>
    </source>
</evidence>
<feature type="compositionally biased region" description="Basic residues" evidence="1">
    <location>
        <begin position="1"/>
        <end position="10"/>
    </location>
</feature>
<proteinExistence type="predicted"/>
<dbReference type="Proteomes" id="UP000606974">
    <property type="component" value="Unassembled WGS sequence"/>
</dbReference>
<organism evidence="2 3">
    <name type="scientific">Endocarpon pusillum</name>
    <dbReference type="NCBI Taxonomy" id="364733"/>
    <lineage>
        <taxon>Eukaryota</taxon>
        <taxon>Fungi</taxon>
        <taxon>Dikarya</taxon>
        <taxon>Ascomycota</taxon>
        <taxon>Pezizomycotina</taxon>
        <taxon>Eurotiomycetes</taxon>
        <taxon>Chaetothyriomycetidae</taxon>
        <taxon>Verrucariales</taxon>
        <taxon>Verrucariaceae</taxon>
        <taxon>Endocarpon</taxon>
    </lineage>
</organism>